<dbReference type="STRING" id="47917.AV650_07660"/>
<evidence type="ECO:0000313" key="9">
    <source>
        <dbReference type="Proteomes" id="UP001224622"/>
    </source>
</evidence>
<protein>
    <recommendedName>
        <fullName evidence="4">Secretion monitor</fullName>
    </recommendedName>
</protein>
<comment type="subcellular location">
    <subcellularLocation>
        <location evidence="4">Cytoplasm</location>
        <location evidence="4">Cytosol</location>
    </subcellularLocation>
    <subcellularLocation>
        <location evidence="4">Periplasm</location>
    </subcellularLocation>
    <text evidence="4">The active form is cytosolic, while the periplasmic form is rapidly degraded, mainly by the tail-specific protease.</text>
</comment>
<dbReference type="Pfam" id="PF06558">
    <property type="entry name" value="SecM"/>
    <property type="match status" value="1"/>
</dbReference>
<proteinExistence type="inferred from homology"/>
<reference evidence="6 8" key="1">
    <citation type="submission" date="2018-12" db="EMBL/GenBank/DDBJ databases">
        <authorList>
            <consortium name="Pathogen Informatics"/>
        </authorList>
    </citation>
    <scope>NUCLEOTIDE SEQUENCE [LARGE SCALE GENOMIC DNA]</scope>
    <source>
        <strain evidence="7">NCTC12965</strain>
        <strain evidence="6 8">NCTC13193</strain>
    </source>
</reference>
<accession>A0A0F7HAS6</accession>
<dbReference type="GO" id="GO:0005829">
    <property type="term" value="C:cytosol"/>
    <property type="evidence" value="ECO:0007669"/>
    <property type="project" value="UniProtKB-SubCell"/>
</dbReference>
<sequence length="177" mass="19541">MIGILNRWRQFGRRYFWPHLLLGMVAATLGVPQNLSGTVDQSALPSTSSSLNRQNSVSHAFNSLALLQEVHRRPTFNVDYWHQHALRTVIRHLSFALAPQAVYARVQEAETVAVEPPLQVAQLALLSTLNALLTHEPKPPTIIRDTHHPIVPSLAQHQAGLWLAQVQGIRAGPAALG</sequence>
<dbReference type="EMBL" id="LR134492">
    <property type="protein sequence ID" value="VEI63762.1"/>
    <property type="molecule type" value="Genomic_DNA"/>
</dbReference>
<evidence type="ECO:0000256" key="2">
    <source>
        <dbReference type="ARBA" id="ARBA00022729"/>
    </source>
</evidence>
<name>A0A0F7HAS6_SERFO</name>
<dbReference type="GeneID" id="30320913"/>
<dbReference type="AlphaFoldDB" id="A0A0F7HAS6"/>
<evidence type="ECO:0000313" key="7">
    <source>
        <dbReference type="EMBL" id="VTR31904.1"/>
    </source>
</evidence>
<keyword evidence="1 4" id="KW-0963">Cytoplasm</keyword>
<dbReference type="InterPro" id="IPR009502">
    <property type="entry name" value="SecM"/>
</dbReference>
<reference evidence="5" key="2">
    <citation type="submission" date="2023-08" db="EMBL/GenBank/DDBJ databases">
        <title>The Comparative Genomic Analysis of Yersiniaceae from Polar Regions.</title>
        <authorList>
            <person name="Goncharov A."/>
            <person name="Aslanov B."/>
            <person name="Kolodzhieva V."/>
            <person name="Azarov D."/>
            <person name="Mochov A."/>
            <person name="Lebedeva E."/>
        </authorList>
    </citation>
    <scope>NUCLEOTIDE SEQUENCE</scope>
    <source>
        <strain evidence="5">Vf</strain>
    </source>
</reference>
<dbReference type="HAMAP" id="MF_01332">
    <property type="entry name" value="SecM"/>
    <property type="match status" value="1"/>
</dbReference>
<comment type="similarity">
    <text evidence="4">Belongs to the SecM family.</text>
</comment>
<evidence type="ECO:0000256" key="3">
    <source>
        <dbReference type="ARBA" id="ARBA00022764"/>
    </source>
</evidence>
<evidence type="ECO:0000256" key="1">
    <source>
        <dbReference type="ARBA" id="ARBA00022490"/>
    </source>
</evidence>
<dbReference type="PIRSF" id="PIRSF004572">
    <property type="entry name" value="SecM"/>
    <property type="match status" value="1"/>
</dbReference>
<gene>
    <name evidence="4 5" type="primary">secM</name>
    <name evidence="7" type="ORF">NCTC12965_03278</name>
    <name evidence="6" type="ORF">NCTC13193_00882</name>
    <name evidence="5" type="ORF">RDT67_06035</name>
</gene>
<dbReference type="Proteomes" id="UP001224622">
    <property type="component" value="Unassembled WGS sequence"/>
</dbReference>
<comment type="function">
    <text evidence="4">Regulates secA expression by translational coupling of the secM secA operon. Translational pausing at a specific Pro residue 5 residues before the end of the protein may allow disruption of a mRNA repressor helix that normally suppresses secA translation initiation.</text>
</comment>
<evidence type="ECO:0000313" key="5">
    <source>
        <dbReference type="EMBL" id="MDQ9125990.1"/>
    </source>
</evidence>
<evidence type="ECO:0000256" key="4">
    <source>
        <dbReference type="HAMAP-Rule" id="MF_01332"/>
    </source>
</evidence>
<dbReference type="GO" id="GO:0042597">
    <property type="term" value="C:periplasmic space"/>
    <property type="evidence" value="ECO:0007669"/>
    <property type="project" value="UniProtKB-SubCell"/>
</dbReference>
<dbReference type="Proteomes" id="UP000270487">
    <property type="component" value="Chromosome"/>
</dbReference>
<keyword evidence="2" id="KW-0732">Signal</keyword>
<dbReference type="EMBL" id="CABEEZ010000070">
    <property type="protein sequence ID" value="VTR31904.1"/>
    <property type="molecule type" value="Genomic_DNA"/>
</dbReference>
<dbReference type="NCBIfam" id="NF002799">
    <property type="entry name" value="PRK02943.1-1"/>
    <property type="match status" value="1"/>
</dbReference>
<dbReference type="GO" id="GO:0045182">
    <property type="term" value="F:translation regulator activity"/>
    <property type="evidence" value="ECO:0007669"/>
    <property type="project" value="InterPro"/>
</dbReference>
<dbReference type="RefSeq" id="WP_024483520.1">
    <property type="nucleotide sequence ID" value="NZ_CAMISF010000006.1"/>
</dbReference>
<keyword evidence="3 4" id="KW-0574">Periplasm</keyword>
<dbReference type="EMBL" id="JAVIGA010000004">
    <property type="protein sequence ID" value="MDQ9125990.1"/>
    <property type="molecule type" value="Genomic_DNA"/>
</dbReference>
<dbReference type="KEGG" id="sfw:WN53_12100"/>
<organism evidence="5 9">
    <name type="scientific">Serratia fonticola</name>
    <dbReference type="NCBI Taxonomy" id="47917"/>
    <lineage>
        <taxon>Bacteria</taxon>
        <taxon>Pseudomonadati</taxon>
        <taxon>Pseudomonadota</taxon>
        <taxon>Gammaproteobacteria</taxon>
        <taxon>Enterobacterales</taxon>
        <taxon>Yersiniaceae</taxon>
        <taxon>Serratia</taxon>
    </lineage>
</organism>
<evidence type="ECO:0000313" key="8">
    <source>
        <dbReference type="Proteomes" id="UP000270487"/>
    </source>
</evidence>
<evidence type="ECO:0000313" key="6">
    <source>
        <dbReference type="EMBL" id="VEI63762.1"/>
    </source>
</evidence>